<proteinExistence type="inferred from homology"/>
<reference evidence="5 7" key="2">
    <citation type="submission" date="2018-07" db="EMBL/GenBank/DDBJ databases">
        <title>Draft Genome Assemblies for Five Robust Yarrowia lipolytica Strains Exhibiting High Lipid Production and Pentose Sugar Utilization and Sugar Alcohol Secretion from Undetoxified Lignocellulosic Biomass Hydrolysates.</title>
        <authorList>
            <consortium name="DOE Joint Genome Institute"/>
            <person name="Walker C."/>
            <person name="Ryu S."/>
            <person name="Na H."/>
            <person name="Zane M."/>
            <person name="LaButti K."/>
            <person name="Lipzen A."/>
            <person name="Haridas S."/>
            <person name="Barry K."/>
            <person name="Grigoriev I.V."/>
            <person name="Quarterman J."/>
            <person name="Slininger P."/>
            <person name="Dien B."/>
            <person name="Trinh C.T."/>
        </authorList>
    </citation>
    <scope>NUCLEOTIDE SEQUENCE [LARGE SCALE GENOMIC DNA]</scope>
    <source>
        <strain evidence="5 7">YB392</strain>
    </source>
</reference>
<accession>A0A1D8NBC7</accession>
<dbReference type="Pfam" id="PF01920">
    <property type="entry name" value="Prefoldin_2"/>
    <property type="match status" value="1"/>
</dbReference>
<reference evidence="4 6" key="1">
    <citation type="journal article" date="2016" name="PLoS ONE">
        <title>Sequence Assembly of Yarrowia lipolytica Strain W29/CLIB89 Shows Transposable Element Diversity.</title>
        <authorList>
            <person name="Magnan C."/>
            <person name="Yu J."/>
            <person name="Chang I."/>
            <person name="Jahn E."/>
            <person name="Kanomata Y."/>
            <person name="Wu J."/>
            <person name="Zeller M."/>
            <person name="Oakes M."/>
            <person name="Baldi P."/>
            <person name="Sandmeyer S."/>
        </authorList>
    </citation>
    <scope>NUCLEOTIDE SEQUENCE [LARGE SCALE GENOMIC DNA]</scope>
    <source>
        <strain evidence="4">CLIB89</strain>
        <strain evidence="6">CLIB89(W29)</strain>
    </source>
</reference>
<dbReference type="VEuPathDB" id="FungiDB:YALI0_C15829g"/>
<evidence type="ECO:0000313" key="7">
    <source>
        <dbReference type="Proteomes" id="UP000256601"/>
    </source>
</evidence>
<dbReference type="Gene3D" id="1.10.287.370">
    <property type="match status" value="1"/>
</dbReference>
<dbReference type="KEGG" id="yli:2909439"/>
<dbReference type="Proteomes" id="UP000256601">
    <property type="component" value="Unassembled WGS sequence"/>
</dbReference>
<dbReference type="AlphaFoldDB" id="A0A1D8NBC7"/>
<evidence type="ECO:0000313" key="5">
    <source>
        <dbReference type="EMBL" id="RDW23037.1"/>
    </source>
</evidence>
<dbReference type="InterPro" id="IPR009053">
    <property type="entry name" value="Prefoldin"/>
</dbReference>
<dbReference type="InterPro" id="IPR002777">
    <property type="entry name" value="PFD_beta-like"/>
</dbReference>
<keyword evidence="2" id="KW-0143">Chaperone</keyword>
<dbReference type="GO" id="GO:0016272">
    <property type="term" value="C:prefoldin complex"/>
    <property type="evidence" value="ECO:0007669"/>
    <property type="project" value="InterPro"/>
</dbReference>
<dbReference type="OMA" id="WRSCGKM"/>
<dbReference type="EMBL" id="KZ859120">
    <property type="protein sequence ID" value="RDW23037.1"/>
    <property type="molecule type" value="Genomic_DNA"/>
</dbReference>
<evidence type="ECO:0000256" key="1">
    <source>
        <dbReference type="ARBA" id="ARBA00008045"/>
    </source>
</evidence>
<comment type="similarity">
    <text evidence="1">Belongs to the prefoldin subunit beta family.</text>
</comment>
<dbReference type="GO" id="GO:0044183">
    <property type="term" value="F:protein folding chaperone"/>
    <property type="evidence" value="ECO:0007669"/>
    <property type="project" value="TreeGrafter"/>
</dbReference>
<evidence type="ECO:0000313" key="4">
    <source>
        <dbReference type="EMBL" id="AOW02941.1"/>
    </source>
</evidence>
<name>A0A1D8NBC7_YARLL</name>
<dbReference type="GeneID" id="2909439"/>
<dbReference type="EMBL" id="CP017555">
    <property type="protein sequence ID" value="AOW02941.1"/>
    <property type="molecule type" value="Genomic_DNA"/>
</dbReference>
<sequence length="113" mass="12919">MSEFQLVSTELSSKSAEQQSVKAQIESANRQLRLIDLSRQQLETEKSDVVWQGVGKMFVKKDKTSYLEELTKDKKKGEEALDTLKKKLTYVDVSVENARKRLEQLLKAAGQEQ</sequence>
<dbReference type="PANTHER" id="PTHR20903">
    <property type="entry name" value="PREFOLDIN SUBUNIT 1-RELATED"/>
    <property type="match status" value="1"/>
</dbReference>
<evidence type="ECO:0000256" key="3">
    <source>
        <dbReference type="SAM" id="Coils"/>
    </source>
</evidence>
<feature type="coiled-coil region" evidence="3">
    <location>
        <begin position="25"/>
        <end position="87"/>
    </location>
</feature>
<dbReference type="OrthoDB" id="2015447at2759"/>
<dbReference type="GO" id="GO:0051082">
    <property type="term" value="F:unfolded protein binding"/>
    <property type="evidence" value="ECO:0007669"/>
    <property type="project" value="InterPro"/>
</dbReference>
<dbReference type="VEuPathDB" id="FungiDB:YALI1_C22816g"/>
<dbReference type="Proteomes" id="UP000182444">
    <property type="component" value="Chromosome 1C"/>
</dbReference>
<dbReference type="SUPFAM" id="SSF46579">
    <property type="entry name" value="Prefoldin"/>
    <property type="match status" value="1"/>
</dbReference>
<protein>
    <submittedName>
        <fullName evidence="4">Uncharacterized protein</fullName>
    </submittedName>
</protein>
<dbReference type="RefSeq" id="XP_501882.1">
    <property type="nucleotide sequence ID" value="XM_501882.1"/>
</dbReference>
<keyword evidence="3" id="KW-0175">Coiled coil</keyword>
<dbReference type="GO" id="GO:0005737">
    <property type="term" value="C:cytoplasm"/>
    <property type="evidence" value="ECO:0007669"/>
    <property type="project" value="TreeGrafter"/>
</dbReference>
<gene>
    <name evidence="5" type="ORF">B0I71DRAFT_136596</name>
    <name evidence="4" type="ORF">YALI1_C22816g</name>
</gene>
<evidence type="ECO:0000256" key="2">
    <source>
        <dbReference type="ARBA" id="ARBA00023186"/>
    </source>
</evidence>
<dbReference type="PANTHER" id="PTHR20903:SF0">
    <property type="entry name" value="PREFOLDIN SUBUNIT 1"/>
    <property type="match status" value="1"/>
</dbReference>
<evidence type="ECO:0000313" key="6">
    <source>
        <dbReference type="Proteomes" id="UP000182444"/>
    </source>
</evidence>
<organism evidence="4 6">
    <name type="scientific">Yarrowia lipolytica</name>
    <name type="common">Candida lipolytica</name>
    <dbReference type="NCBI Taxonomy" id="4952"/>
    <lineage>
        <taxon>Eukaryota</taxon>
        <taxon>Fungi</taxon>
        <taxon>Dikarya</taxon>
        <taxon>Ascomycota</taxon>
        <taxon>Saccharomycotina</taxon>
        <taxon>Dipodascomycetes</taxon>
        <taxon>Dipodascales</taxon>
        <taxon>Dipodascales incertae sedis</taxon>
        <taxon>Yarrowia</taxon>
    </lineage>
</organism>